<organism evidence="3 4">
    <name type="scientific">Aphanomyces stellatus</name>
    <dbReference type="NCBI Taxonomy" id="120398"/>
    <lineage>
        <taxon>Eukaryota</taxon>
        <taxon>Sar</taxon>
        <taxon>Stramenopiles</taxon>
        <taxon>Oomycota</taxon>
        <taxon>Saprolegniomycetes</taxon>
        <taxon>Saprolegniales</taxon>
        <taxon>Verrucalvaceae</taxon>
        <taxon>Aphanomyces</taxon>
    </lineage>
</organism>
<accession>A0A485KRW4</accession>
<dbReference type="EMBL" id="CAADRA010005242">
    <property type="protein sequence ID" value="VFT87488.1"/>
    <property type="molecule type" value="Genomic_DNA"/>
</dbReference>
<feature type="region of interest" description="Disordered" evidence="1">
    <location>
        <begin position="315"/>
        <end position="340"/>
    </location>
</feature>
<dbReference type="Proteomes" id="UP000332933">
    <property type="component" value="Unassembled WGS sequence"/>
</dbReference>
<proteinExistence type="predicted"/>
<evidence type="ECO:0000313" key="3">
    <source>
        <dbReference type="EMBL" id="VFT87488.1"/>
    </source>
</evidence>
<dbReference type="Gene3D" id="1.20.140.30">
    <property type="entry name" value="MOB kinase activator"/>
    <property type="match status" value="1"/>
</dbReference>
<dbReference type="InterPro" id="IPR027267">
    <property type="entry name" value="AH/BAR_dom_sf"/>
</dbReference>
<evidence type="ECO:0000313" key="4">
    <source>
        <dbReference type="Proteomes" id="UP000332933"/>
    </source>
</evidence>
<protein>
    <submittedName>
        <fullName evidence="3">Aste57867_10616 protein</fullName>
    </submittedName>
</protein>
<feature type="compositionally biased region" description="Low complexity" evidence="1">
    <location>
        <begin position="330"/>
        <end position="340"/>
    </location>
</feature>
<dbReference type="EMBL" id="VJMH01005221">
    <property type="protein sequence ID" value="KAF0698758.1"/>
    <property type="molecule type" value="Genomic_DNA"/>
</dbReference>
<feature type="region of interest" description="Disordered" evidence="1">
    <location>
        <begin position="101"/>
        <end position="121"/>
    </location>
</feature>
<dbReference type="OrthoDB" id="8170117at2759"/>
<gene>
    <name evidence="3" type="primary">Aste57867_10616</name>
    <name evidence="2" type="ORF">As57867_010576</name>
    <name evidence="3" type="ORF">ASTE57867_10616</name>
</gene>
<evidence type="ECO:0000256" key="1">
    <source>
        <dbReference type="SAM" id="MobiDB-lite"/>
    </source>
</evidence>
<dbReference type="SUPFAM" id="SSF103657">
    <property type="entry name" value="BAR/IMD domain-like"/>
    <property type="match status" value="1"/>
</dbReference>
<dbReference type="InterPro" id="IPR036703">
    <property type="entry name" value="MOB_kinase_act_sf"/>
</dbReference>
<reference evidence="3 4" key="1">
    <citation type="submission" date="2019-03" db="EMBL/GenBank/DDBJ databases">
        <authorList>
            <person name="Gaulin E."/>
            <person name="Dumas B."/>
        </authorList>
    </citation>
    <scope>NUCLEOTIDE SEQUENCE [LARGE SCALE GENOMIC DNA]</scope>
    <source>
        <strain evidence="3">CBS 568.67</strain>
    </source>
</reference>
<keyword evidence="4" id="KW-1185">Reference proteome</keyword>
<sequence length="604" mass="67018">MHFTLRLHSGYPQRRLDAVLVLTSCSFVSFLQMNSRGVMERMCPLLHLPPPSAVEEVECHLDLVRCRDLEENDVVHTILLTGYGSHLLGLSSRYSLAFAPRDASNHETRPSTCSNDDEDDDPTAEFPALVLQLTAAEEHLKNASNLLVKHSNALVDLLQTTTDIHALTAKQFNSSNDEEDTAMEEEQKTFANSVAVFRTTAIAPLQALLASFPQLKHRIDHRKSALGTWKRYQRKVEEIEARGDASRLHRNKLKCTAAQDRFHQLDKDVQREVAHILSLDIGMLIEVPMLRLVDAQQLWASTMQSATNHLRHAIGSPSSSLVAPLPPSSTPSSSPKKITKSIATEPQVHPDDDVHPPPAHRVSSFHHLSVGDAATAPPPAPVTVVVKPSEELEVLDKTRSLRPKKQHAYGTRTWQMHQHVKQSLAHGLDVVDSVQLPPGYSKDEWVAVHTIDFYNEVSLLYGTISELCTGATCPEMGAGPCYTYLWADEQGAPVACSAPVYVSNLMTWIDGQLSDPAVFPDHGFETNKAFAAASRNILKRLFRVYAHIYHNHVGDFAALHADAHLNFSFKRFVTFVLAFDLVEKKELNALGKLIAHLAPAVHDD</sequence>
<reference evidence="2" key="2">
    <citation type="submission" date="2019-06" db="EMBL/GenBank/DDBJ databases">
        <title>Genomics analysis of Aphanomyces spp. identifies a new class of oomycete effector associated with host adaptation.</title>
        <authorList>
            <person name="Gaulin E."/>
        </authorList>
    </citation>
    <scope>NUCLEOTIDE SEQUENCE</scope>
    <source>
        <strain evidence="2">CBS 578.67</strain>
    </source>
</reference>
<name>A0A485KRW4_9STRA</name>
<dbReference type="InterPro" id="IPR005301">
    <property type="entry name" value="MOB_kinase_act_fam"/>
</dbReference>
<dbReference type="PANTHER" id="PTHR22599">
    <property type="entry name" value="MPS ONE BINDER KINASE ACTIVATOR-LIKE MOB"/>
    <property type="match status" value="1"/>
</dbReference>
<dbReference type="AlphaFoldDB" id="A0A485KRW4"/>
<evidence type="ECO:0000313" key="2">
    <source>
        <dbReference type="EMBL" id="KAF0698758.1"/>
    </source>
</evidence>
<dbReference type="SUPFAM" id="SSF101152">
    <property type="entry name" value="Mob1/phocein"/>
    <property type="match status" value="1"/>
</dbReference>
<dbReference type="SMART" id="SM01388">
    <property type="entry name" value="Mob1_phocein"/>
    <property type="match status" value="1"/>
</dbReference>
<dbReference type="Gene3D" id="1.20.1270.60">
    <property type="entry name" value="Arfaptin homology (AH) domain/BAR domain"/>
    <property type="match status" value="1"/>
</dbReference>
<dbReference type="Pfam" id="PF03637">
    <property type="entry name" value="Mob1_phocein"/>
    <property type="match status" value="1"/>
</dbReference>